<organism evidence="1 2">
    <name type="scientific">Dickeya dadantii (strain 3937)</name>
    <name type="common">Erwinia chrysanthemi (strain 3937)</name>
    <dbReference type="NCBI Taxonomy" id="198628"/>
    <lineage>
        <taxon>Bacteria</taxon>
        <taxon>Pseudomonadati</taxon>
        <taxon>Pseudomonadota</taxon>
        <taxon>Gammaproteobacteria</taxon>
        <taxon>Enterobacterales</taxon>
        <taxon>Pectobacteriaceae</taxon>
        <taxon>Dickeya</taxon>
    </lineage>
</organism>
<keyword evidence="2" id="KW-1185">Reference proteome</keyword>
<evidence type="ECO:0000313" key="1">
    <source>
        <dbReference type="EMBL" id="ADM96430.1"/>
    </source>
</evidence>
<name>E0SGE4_DICD3</name>
<sequence>MLRILGRGASLCNKKIAQNALSLRFCTNSDAVSHYYQSFVQISVRQHVKSALRVRFSGIQTSMICRRHRHISCTKKVIMLPFVAVLSMRFGI</sequence>
<accession>E0SGE4</accession>
<gene>
    <name evidence="1" type="ordered locus">Dda3937_04436</name>
</gene>
<dbReference type="EMBL" id="CP002038">
    <property type="protein sequence ID" value="ADM96430.1"/>
    <property type="molecule type" value="Genomic_DNA"/>
</dbReference>
<dbReference type="Proteomes" id="UP000006859">
    <property type="component" value="Chromosome"/>
</dbReference>
<evidence type="ECO:0000313" key="2">
    <source>
        <dbReference type="Proteomes" id="UP000006859"/>
    </source>
</evidence>
<protein>
    <submittedName>
        <fullName evidence="1">Uncharacterized protein</fullName>
    </submittedName>
</protein>
<dbReference type="HOGENOM" id="CLU_2408546_0_0_6"/>
<dbReference type="KEGG" id="ddd:Dda3937_04436"/>
<reference evidence="1 2" key="1">
    <citation type="journal article" date="2011" name="J. Bacteriol.">
        <title>Genome sequence of the plant-pathogenic bacterium Dickeya dadantii 3937.</title>
        <authorList>
            <person name="Glasner J.D."/>
            <person name="Yang C.H."/>
            <person name="Reverchon S."/>
            <person name="Hugouvieux-Cotte-Pattat N."/>
            <person name="Condemine G."/>
            <person name="Bohin J.P."/>
            <person name="Van Gijsegem F."/>
            <person name="Yang S."/>
            <person name="Franza T."/>
            <person name="Expert D."/>
            <person name="Plunkett G. III"/>
            <person name="San Francisco M.J."/>
            <person name="Charkowski A.O."/>
            <person name="Py B."/>
            <person name="Bell K."/>
            <person name="Rauscher L."/>
            <person name="Rodriguez-Palenzuela P."/>
            <person name="Toussaint A."/>
            <person name="Holeva M.C."/>
            <person name="He S.Y."/>
            <person name="Douet V."/>
            <person name="Boccara M."/>
            <person name="Blanco C."/>
            <person name="Toth I."/>
            <person name="Anderson B.D."/>
            <person name="Biehl B.S."/>
            <person name="Mau B."/>
            <person name="Flynn S.M."/>
            <person name="Barras F."/>
            <person name="Lindeberg M."/>
            <person name="Birch P.R."/>
            <person name="Tsuyumu S."/>
            <person name="Shi X."/>
            <person name="Hibbing M."/>
            <person name="Yap M.N."/>
            <person name="Carpentier M."/>
            <person name="Dassa E."/>
            <person name="Umehara M."/>
            <person name="Kim J.F."/>
            <person name="Rusch M."/>
            <person name="Soni P."/>
            <person name="Mayhew G.F."/>
            <person name="Fouts D.E."/>
            <person name="Gill S.R."/>
            <person name="Blattner F.R."/>
            <person name="Keen N.T."/>
            <person name="Perna N.T."/>
        </authorList>
    </citation>
    <scope>NUCLEOTIDE SEQUENCE [LARGE SCALE GENOMIC DNA]</scope>
    <source>
        <strain evidence="1 2">3937</strain>
    </source>
</reference>
<dbReference type="AlphaFoldDB" id="E0SGE4"/>
<proteinExistence type="predicted"/>